<evidence type="ECO:0000313" key="2">
    <source>
        <dbReference type="Proteomes" id="UP000324222"/>
    </source>
</evidence>
<accession>A0A5B7D8L9</accession>
<name>A0A5B7D8L9_PORTR</name>
<gene>
    <name evidence="1" type="ORF">E2C01_010487</name>
</gene>
<proteinExistence type="predicted"/>
<protein>
    <submittedName>
        <fullName evidence="1">Uncharacterized protein</fullName>
    </submittedName>
</protein>
<reference evidence="1 2" key="1">
    <citation type="submission" date="2019-05" db="EMBL/GenBank/DDBJ databases">
        <title>Another draft genome of Portunus trituberculatus and its Hox gene families provides insights of decapod evolution.</title>
        <authorList>
            <person name="Jeong J.-H."/>
            <person name="Song I."/>
            <person name="Kim S."/>
            <person name="Choi T."/>
            <person name="Kim D."/>
            <person name="Ryu S."/>
            <person name="Kim W."/>
        </authorList>
    </citation>
    <scope>NUCLEOTIDE SEQUENCE [LARGE SCALE GENOMIC DNA]</scope>
    <source>
        <tissue evidence="1">Muscle</tissue>
    </source>
</reference>
<evidence type="ECO:0000313" key="1">
    <source>
        <dbReference type="EMBL" id="MPC17624.1"/>
    </source>
</evidence>
<dbReference type="Proteomes" id="UP000324222">
    <property type="component" value="Unassembled WGS sequence"/>
</dbReference>
<organism evidence="1 2">
    <name type="scientific">Portunus trituberculatus</name>
    <name type="common">Swimming crab</name>
    <name type="synonym">Neptunus trituberculatus</name>
    <dbReference type="NCBI Taxonomy" id="210409"/>
    <lineage>
        <taxon>Eukaryota</taxon>
        <taxon>Metazoa</taxon>
        <taxon>Ecdysozoa</taxon>
        <taxon>Arthropoda</taxon>
        <taxon>Crustacea</taxon>
        <taxon>Multicrustacea</taxon>
        <taxon>Malacostraca</taxon>
        <taxon>Eumalacostraca</taxon>
        <taxon>Eucarida</taxon>
        <taxon>Decapoda</taxon>
        <taxon>Pleocyemata</taxon>
        <taxon>Brachyura</taxon>
        <taxon>Eubrachyura</taxon>
        <taxon>Portunoidea</taxon>
        <taxon>Portunidae</taxon>
        <taxon>Portuninae</taxon>
        <taxon>Portunus</taxon>
    </lineage>
</organism>
<dbReference type="AlphaFoldDB" id="A0A5B7D8L9"/>
<keyword evidence="2" id="KW-1185">Reference proteome</keyword>
<sequence length="76" mass="7891">MCSSHGTTLCSVAVSWASSSVTATRTGSSTDMSSFITAWVVSPRAGLSSGRGPARLISVRMLHTPSTMARVCSHDC</sequence>
<dbReference type="EMBL" id="VSRR010000607">
    <property type="protein sequence ID" value="MPC17624.1"/>
    <property type="molecule type" value="Genomic_DNA"/>
</dbReference>
<comment type="caution">
    <text evidence="1">The sequence shown here is derived from an EMBL/GenBank/DDBJ whole genome shotgun (WGS) entry which is preliminary data.</text>
</comment>